<dbReference type="AlphaFoldDB" id="A0A1I3QMQ9"/>
<dbReference type="RefSeq" id="WP_177213082.1">
    <property type="nucleotide sequence ID" value="NZ_FORH01000003.1"/>
</dbReference>
<evidence type="ECO:0000313" key="2">
    <source>
        <dbReference type="Proteomes" id="UP000199630"/>
    </source>
</evidence>
<dbReference type="EMBL" id="FORH01000003">
    <property type="protein sequence ID" value="SFJ34506.1"/>
    <property type="molecule type" value="Genomic_DNA"/>
</dbReference>
<dbReference type="Proteomes" id="UP000199630">
    <property type="component" value="Unassembled WGS sequence"/>
</dbReference>
<sequence>MIISHSHKFIFIKTMKTAGTSLELAFAQACGAQDIVARIRPPEPSLEARDDIRFGNAHFRHRKTDASLILRQHSPLSRAVQALGPGIADYAIVTSERNPWRKLVSSFFWKLKDTPEQILGDAPRPEDPEALQALFRHFVLSPVPDPSDAFDMYSHAGIVLADHVIRFEHLAEDLAETARALDLPPGVRLPEKPAKGGIAPAVSQLHFDAEMDATVRRRFAREIVWFGYDGPDATGAPYRPHSAIAQWRQAFETRYAESGWVPKRKG</sequence>
<protein>
    <recommendedName>
        <fullName evidence="3">Sulfotransferase family protein</fullName>
    </recommendedName>
</protein>
<gene>
    <name evidence="1" type="ORF">SAMN04487991_1872</name>
</gene>
<evidence type="ECO:0008006" key="3">
    <source>
        <dbReference type="Google" id="ProtNLM"/>
    </source>
</evidence>
<evidence type="ECO:0000313" key="1">
    <source>
        <dbReference type="EMBL" id="SFJ34506.1"/>
    </source>
</evidence>
<reference evidence="2" key="1">
    <citation type="submission" date="2016-10" db="EMBL/GenBank/DDBJ databases">
        <authorList>
            <person name="Varghese N."/>
            <person name="Submissions S."/>
        </authorList>
    </citation>
    <scope>NUCLEOTIDE SEQUENCE [LARGE SCALE GENOMIC DNA]</scope>
    <source>
        <strain evidence="2">DSM 26471</strain>
    </source>
</reference>
<accession>A0A1I3QMQ9</accession>
<proteinExistence type="predicted"/>
<dbReference type="InterPro" id="IPR027417">
    <property type="entry name" value="P-loop_NTPase"/>
</dbReference>
<name>A0A1I3QMQ9_9RHOB</name>
<keyword evidence="2" id="KW-1185">Reference proteome</keyword>
<dbReference type="STRING" id="588602.SAMN04487991_1872"/>
<dbReference type="SUPFAM" id="SSF52540">
    <property type="entry name" value="P-loop containing nucleoside triphosphate hydrolases"/>
    <property type="match status" value="1"/>
</dbReference>
<organism evidence="1 2">
    <name type="scientific">Celeribacter neptunius</name>
    <dbReference type="NCBI Taxonomy" id="588602"/>
    <lineage>
        <taxon>Bacteria</taxon>
        <taxon>Pseudomonadati</taxon>
        <taxon>Pseudomonadota</taxon>
        <taxon>Alphaproteobacteria</taxon>
        <taxon>Rhodobacterales</taxon>
        <taxon>Roseobacteraceae</taxon>
        <taxon>Celeribacter</taxon>
    </lineage>
</organism>
<dbReference type="Gene3D" id="3.40.50.300">
    <property type="entry name" value="P-loop containing nucleotide triphosphate hydrolases"/>
    <property type="match status" value="1"/>
</dbReference>